<dbReference type="InterPro" id="IPR036388">
    <property type="entry name" value="WH-like_DNA-bd_sf"/>
</dbReference>
<keyword evidence="8" id="KW-1185">Reference proteome</keyword>
<dbReference type="PANTHER" id="PTHR47691">
    <property type="entry name" value="REGULATOR-RELATED"/>
    <property type="match status" value="1"/>
</dbReference>
<dbReference type="Gene3D" id="1.10.10.10">
    <property type="entry name" value="Winged helix-like DNA-binding domain superfamily/Winged helix DNA-binding domain"/>
    <property type="match status" value="1"/>
</dbReference>
<dbReference type="InterPro" id="IPR027417">
    <property type="entry name" value="P-loop_NTPase"/>
</dbReference>
<comment type="similarity">
    <text evidence="1">Belongs to the AfsR/DnrI/RedD regulatory family.</text>
</comment>
<dbReference type="Proteomes" id="UP000050867">
    <property type="component" value="Unassembled WGS sequence"/>
</dbReference>
<dbReference type="SUPFAM" id="SSF46894">
    <property type="entry name" value="C-terminal effector domain of the bipartite response regulators"/>
    <property type="match status" value="1"/>
</dbReference>
<dbReference type="Gene3D" id="3.40.50.300">
    <property type="entry name" value="P-loop containing nucleotide triphosphate hydrolases"/>
    <property type="match status" value="1"/>
</dbReference>
<dbReference type="InterPro" id="IPR016032">
    <property type="entry name" value="Sig_transdc_resp-reg_C-effctor"/>
</dbReference>
<evidence type="ECO:0000256" key="1">
    <source>
        <dbReference type="ARBA" id="ARBA00005820"/>
    </source>
</evidence>
<dbReference type="PRINTS" id="PR00364">
    <property type="entry name" value="DISEASERSIST"/>
</dbReference>
<dbReference type="eggNOG" id="COG3903">
    <property type="taxonomic scope" value="Bacteria"/>
</dbReference>
<dbReference type="Pfam" id="PF13191">
    <property type="entry name" value="AAA_16"/>
    <property type="match status" value="1"/>
</dbReference>
<comment type="caution">
    <text evidence="7">The sequence shown here is derived from an EMBL/GenBank/DDBJ whole genome shotgun (WGS) entry which is preliminary data.</text>
</comment>
<proteinExistence type="inferred from homology"/>
<evidence type="ECO:0000313" key="8">
    <source>
        <dbReference type="Proteomes" id="UP000050867"/>
    </source>
</evidence>
<evidence type="ECO:0000256" key="3">
    <source>
        <dbReference type="ARBA" id="ARBA00023125"/>
    </source>
</evidence>
<dbReference type="Gene3D" id="1.25.40.10">
    <property type="entry name" value="Tetratricopeptide repeat domain"/>
    <property type="match status" value="2"/>
</dbReference>
<keyword evidence="2" id="KW-0902">Two-component regulatory system</keyword>
<name>A0A0T6LQS9_WENVI</name>
<dbReference type="Pfam" id="PF25872">
    <property type="entry name" value="HTH_77"/>
    <property type="match status" value="1"/>
</dbReference>
<dbReference type="RefSeq" id="WP_018386320.1">
    <property type="nucleotide sequence ID" value="NZ_LLZU01000024.1"/>
</dbReference>
<feature type="domain" description="OmpR/PhoB-type" evidence="6">
    <location>
        <begin position="1"/>
        <end position="90"/>
    </location>
</feature>
<dbReference type="STRING" id="76728.AQ490_03890"/>
<sequence>MRYLILGTTRARDSHGDAVPLGGARLRALLAALALRPGRAVPVEVLVDVVWGTRPPQDAGNALQALVSRLRRALGREAISSGPGSYRLCAGPEDVDLHVFEQLTGRAGAELSAGHPGEALRLLDDALALWRGPALADLPGRDAAAARPEALRLIALERRAEAALALGRHLEVIPELRELTAEHPLHEPFRVALIRALRAAGRDADALTTYEDTRRELADRLGADPGPALRALHRELLTGSAPSPPPPATGGPTNPTGPPAPAFPVAPQPAAPTPARRGNLRDRLTSFVGREEELAQLPDELLRARLVTLTGPGGSGKTRLSEELARALHPHYPDGTWVAELAPLDHATAVPDAVLNALGARSTAVYSTTRPDRRSQDASDPTARLVEHCAHQRLLLVMDNCEHLVSAVARLSEALLAACPGVTVLATSREPLGVPGELVRPVEPLPQPTAERLLTERATAVCPGFDPGQDPAAVAEICRRLDGLPLAIELAAARLRLLTPRQIADRLDDRFRLLTVGSRTALPRQQTLRAVVDWSWELLTPAERTLLRRLSVFAGGWTLGGAEAVCAGGEIPRDRVLHLLGALVDRSLLVAEQPREVTEDGVRYRMLETISEYASDRAAEHPDERAATVRRHTTHFAWLARTADPQLRGAGQMRWMARLEAEHDNVRAALRRCLRARDEDTALRISASMMWFWTLRNYHDECADWLLQAASLAEPAGSPLSDPGTVGEGEPADDRASPGPTATREPLSCPALDPLALGPVRGDPDDPRFLPRLGSRLYLLYVMADSWPEHRWRGPRTEALVRQVIDVYDQQGPHSAALPGIIWPFVGFLLPERPDISGFAERCVRNCRQYGGRWELAMALMTHALILTDEHAGLAGAERALAEAGTLIEATGDRWAQTHLAAAQADIHAARGDYPAARACLHRALRLSGELGALHREHPFLTTRLAEVHYRAGDLAAAEALARRADREGEESRVWDARLYARCLLAVILLHRDDVAGARDCFDLARRDAGKGSPPPMFQAMVHGLSARILVAEGQPRRALADSLVAVRTAVVQECDERLVASLLEWAALACVELGRAGTAARLLGSATTLRGRLPRSVPEATDTGTVHRAAVAVLGEQGYAEAFAEGSRLDRQGATALLAHVGDTPSPTCGAATTAAEDSSR</sequence>
<evidence type="ECO:0000259" key="6">
    <source>
        <dbReference type="PROSITE" id="PS51755"/>
    </source>
</evidence>
<dbReference type="SMART" id="SM00862">
    <property type="entry name" value="Trans_reg_C"/>
    <property type="match status" value="1"/>
</dbReference>
<feature type="region of interest" description="Disordered" evidence="5">
    <location>
        <begin position="716"/>
        <end position="760"/>
    </location>
</feature>
<dbReference type="SUPFAM" id="SSF48452">
    <property type="entry name" value="TPR-like"/>
    <property type="match status" value="2"/>
</dbReference>
<dbReference type="AlphaFoldDB" id="A0A0T6LQS9"/>
<dbReference type="GO" id="GO:0006355">
    <property type="term" value="P:regulation of DNA-templated transcription"/>
    <property type="evidence" value="ECO:0007669"/>
    <property type="project" value="InterPro"/>
</dbReference>
<gene>
    <name evidence="7" type="ORF">AQ490_03890</name>
</gene>
<dbReference type="SMART" id="SM01043">
    <property type="entry name" value="BTAD"/>
    <property type="match status" value="1"/>
</dbReference>
<dbReference type="Pfam" id="PF03704">
    <property type="entry name" value="BTAD"/>
    <property type="match status" value="1"/>
</dbReference>
<dbReference type="InterPro" id="IPR041664">
    <property type="entry name" value="AAA_16"/>
</dbReference>
<keyword evidence="3 4" id="KW-0238">DNA-binding</keyword>
<dbReference type="PANTHER" id="PTHR47691:SF3">
    <property type="entry name" value="HTH-TYPE TRANSCRIPTIONAL REGULATOR RV0890C-RELATED"/>
    <property type="match status" value="1"/>
</dbReference>
<dbReference type="EMBL" id="LLZU01000024">
    <property type="protein sequence ID" value="KRV48406.1"/>
    <property type="molecule type" value="Genomic_DNA"/>
</dbReference>
<dbReference type="GO" id="GO:0000160">
    <property type="term" value="P:phosphorelay signal transduction system"/>
    <property type="evidence" value="ECO:0007669"/>
    <property type="project" value="UniProtKB-KW"/>
</dbReference>
<protein>
    <recommendedName>
        <fullName evidence="6">OmpR/PhoB-type domain-containing protein</fullName>
    </recommendedName>
</protein>
<dbReference type="Pfam" id="PF00486">
    <property type="entry name" value="Trans_reg_C"/>
    <property type="match status" value="1"/>
</dbReference>
<accession>A0A0T6LQS9</accession>
<dbReference type="InterPro" id="IPR001867">
    <property type="entry name" value="OmpR/PhoB-type_DNA-bd"/>
</dbReference>
<feature type="region of interest" description="Disordered" evidence="5">
    <location>
        <begin position="237"/>
        <end position="279"/>
    </location>
</feature>
<organism evidence="7 8">
    <name type="scientific">Wenjunlia vitaminophila</name>
    <name type="common">Streptomyces vitaminophilus</name>
    <dbReference type="NCBI Taxonomy" id="76728"/>
    <lineage>
        <taxon>Bacteria</taxon>
        <taxon>Bacillati</taxon>
        <taxon>Actinomycetota</taxon>
        <taxon>Actinomycetes</taxon>
        <taxon>Kitasatosporales</taxon>
        <taxon>Streptomycetaceae</taxon>
        <taxon>Wenjunlia</taxon>
    </lineage>
</organism>
<dbReference type="InterPro" id="IPR011990">
    <property type="entry name" value="TPR-like_helical_dom_sf"/>
</dbReference>
<dbReference type="SUPFAM" id="SSF52540">
    <property type="entry name" value="P-loop containing nucleoside triphosphate hydrolases"/>
    <property type="match status" value="1"/>
</dbReference>
<dbReference type="eggNOG" id="COG3629">
    <property type="taxonomic scope" value="Bacteria"/>
</dbReference>
<dbReference type="InterPro" id="IPR005158">
    <property type="entry name" value="BTAD"/>
</dbReference>
<dbReference type="CDD" id="cd15831">
    <property type="entry name" value="BTAD"/>
    <property type="match status" value="1"/>
</dbReference>
<feature type="compositionally biased region" description="Pro residues" evidence="5">
    <location>
        <begin position="242"/>
        <end position="272"/>
    </location>
</feature>
<feature type="DNA-binding region" description="OmpR/PhoB-type" evidence="4">
    <location>
        <begin position="1"/>
        <end position="90"/>
    </location>
</feature>
<evidence type="ECO:0000256" key="4">
    <source>
        <dbReference type="PROSITE-ProRule" id="PRU01091"/>
    </source>
</evidence>
<dbReference type="GO" id="GO:0003677">
    <property type="term" value="F:DNA binding"/>
    <property type="evidence" value="ECO:0007669"/>
    <property type="project" value="UniProtKB-UniRule"/>
</dbReference>
<dbReference type="InterPro" id="IPR058852">
    <property type="entry name" value="HTH_77"/>
</dbReference>
<reference evidence="7 8" key="1">
    <citation type="submission" date="2015-10" db="EMBL/GenBank/DDBJ databases">
        <title>Draft genome sequence of pyrrolomycin-producing Streptomyces vitaminophilus.</title>
        <authorList>
            <person name="Graham D.E."/>
            <person name="Mahan K.M."/>
            <person name="Klingeman D.M."/>
            <person name="Hettich R.L."/>
            <person name="Parry R.J."/>
        </authorList>
    </citation>
    <scope>NUCLEOTIDE SEQUENCE [LARGE SCALE GENOMIC DNA]</scope>
    <source>
        <strain evidence="7 8">ATCC 31673</strain>
    </source>
</reference>
<dbReference type="PROSITE" id="PS51755">
    <property type="entry name" value="OMPR_PHOB"/>
    <property type="match status" value="1"/>
</dbReference>
<evidence type="ECO:0000256" key="5">
    <source>
        <dbReference type="SAM" id="MobiDB-lite"/>
    </source>
</evidence>
<evidence type="ECO:0000256" key="2">
    <source>
        <dbReference type="ARBA" id="ARBA00023012"/>
    </source>
</evidence>
<evidence type="ECO:0000313" key="7">
    <source>
        <dbReference type="EMBL" id="KRV48406.1"/>
    </source>
</evidence>